<evidence type="ECO:0000313" key="22">
    <source>
        <dbReference type="Proteomes" id="UP000264605"/>
    </source>
</evidence>
<reference evidence="21 22" key="1">
    <citation type="submission" date="2018-08" db="EMBL/GenBank/DDBJ databases">
        <title>Draft genome sequence of Pseudoalteromonas donghaensis HJ51.</title>
        <authorList>
            <person name="Oh J."/>
            <person name="Roh D."/>
        </authorList>
    </citation>
    <scope>NUCLEOTIDE SEQUENCE [LARGE SCALE GENOMIC DNA]</scope>
    <source>
        <strain evidence="21 22">HJ51</strain>
    </source>
</reference>
<evidence type="ECO:0000256" key="6">
    <source>
        <dbReference type="ARBA" id="ARBA00022692"/>
    </source>
</evidence>
<name>A0AAD0WB77_9GAMM</name>
<dbReference type="AlphaFoldDB" id="A0AAD0WB77"/>
<evidence type="ECO:0000259" key="17">
    <source>
        <dbReference type="PROSITE" id="PS50109"/>
    </source>
</evidence>
<dbReference type="Pfam" id="PF03924">
    <property type="entry name" value="CHASE"/>
    <property type="match status" value="1"/>
</dbReference>
<feature type="modified residue" description="4-aspartylphosphate" evidence="15">
    <location>
        <position position="1047"/>
    </location>
</feature>
<dbReference type="Gene3D" id="3.30.565.10">
    <property type="entry name" value="Histidine kinase-like ATPase, C-terminal domain"/>
    <property type="match status" value="1"/>
</dbReference>
<dbReference type="PANTHER" id="PTHR45339">
    <property type="entry name" value="HYBRID SIGNAL TRANSDUCTION HISTIDINE KINASE J"/>
    <property type="match status" value="1"/>
</dbReference>
<dbReference type="EMBL" id="CP032090">
    <property type="protein sequence ID" value="AXV63895.1"/>
    <property type="molecule type" value="Genomic_DNA"/>
</dbReference>
<dbReference type="InterPro" id="IPR003594">
    <property type="entry name" value="HATPase_dom"/>
</dbReference>
<feature type="domain" description="PAC" evidence="19">
    <location>
        <begin position="368"/>
        <end position="419"/>
    </location>
</feature>
<dbReference type="InterPro" id="IPR036890">
    <property type="entry name" value="HATPase_C_sf"/>
</dbReference>
<dbReference type="Pfam" id="PF01590">
    <property type="entry name" value="GAF"/>
    <property type="match status" value="1"/>
</dbReference>
<evidence type="ECO:0000256" key="11">
    <source>
        <dbReference type="ARBA" id="ARBA00023012"/>
    </source>
</evidence>
<dbReference type="InterPro" id="IPR011006">
    <property type="entry name" value="CheY-like_superfamily"/>
</dbReference>
<feature type="domain" description="CHASE" evidence="20">
    <location>
        <begin position="110"/>
        <end position="201"/>
    </location>
</feature>
<evidence type="ECO:0000256" key="14">
    <source>
        <dbReference type="ARBA" id="ARBA00068150"/>
    </source>
</evidence>
<dbReference type="CDD" id="cd17546">
    <property type="entry name" value="REC_hyHK_CKI1_RcsC-like"/>
    <property type="match status" value="1"/>
</dbReference>
<dbReference type="CDD" id="cd16922">
    <property type="entry name" value="HATPase_EvgS-ArcB-TorS-like"/>
    <property type="match status" value="1"/>
</dbReference>
<gene>
    <name evidence="21" type="ORF">D0907_00685</name>
</gene>
<accession>A0AAD0WB77</accession>
<evidence type="ECO:0000256" key="13">
    <source>
        <dbReference type="ARBA" id="ARBA00064003"/>
    </source>
</evidence>
<dbReference type="Gene3D" id="3.30.450.40">
    <property type="match status" value="1"/>
</dbReference>
<evidence type="ECO:0000256" key="5">
    <source>
        <dbReference type="ARBA" id="ARBA00022679"/>
    </source>
</evidence>
<evidence type="ECO:0000256" key="10">
    <source>
        <dbReference type="ARBA" id="ARBA00022989"/>
    </source>
</evidence>
<dbReference type="SUPFAM" id="SSF55785">
    <property type="entry name" value="PYP-like sensor domain (PAS domain)"/>
    <property type="match status" value="1"/>
</dbReference>
<evidence type="ECO:0000256" key="3">
    <source>
        <dbReference type="ARBA" id="ARBA00012438"/>
    </source>
</evidence>
<dbReference type="InterPro" id="IPR035965">
    <property type="entry name" value="PAS-like_dom_sf"/>
</dbReference>
<dbReference type="Pfam" id="PF02518">
    <property type="entry name" value="HATPase_c"/>
    <property type="match status" value="1"/>
</dbReference>
<evidence type="ECO:0000256" key="16">
    <source>
        <dbReference type="SAM" id="Phobius"/>
    </source>
</evidence>
<proteinExistence type="predicted"/>
<feature type="domain" description="Response regulatory" evidence="18">
    <location>
        <begin position="851"/>
        <end position="969"/>
    </location>
</feature>
<dbReference type="SMART" id="SM00387">
    <property type="entry name" value="HATPase_c"/>
    <property type="match status" value="1"/>
</dbReference>
<comment type="subcellular location">
    <subcellularLocation>
        <location evidence="2">Membrane</location>
    </subcellularLocation>
</comment>
<evidence type="ECO:0000256" key="1">
    <source>
        <dbReference type="ARBA" id="ARBA00000085"/>
    </source>
</evidence>
<dbReference type="InterPro" id="IPR003018">
    <property type="entry name" value="GAF"/>
</dbReference>
<dbReference type="Gene3D" id="3.30.450.20">
    <property type="entry name" value="PAS domain"/>
    <property type="match status" value="1"/>
</dbReference>
<evidence type="ECO:0000256" key="12">
    <source>
        <dbReference type="ARBA" id="ARBA00023136"/>
    </source>
</evidence>
<dbReference type="SUPFAM" id="SSF47384">
    <property type="entry name" value="Homodimeric domain of signal transducing histidine kinase"/>
    <property type="match status" value="1"/>
</dbReference>
<dbReference type="InterPro" id="IPR036097">
    <property type="entry name" value="HisK_dim/P_sf"/>
</dbReference>
<dbReference type="PROSITE" id="PS50839">
    <property type="entry name" value="CHASE"/>
    <property type="match status" value="1"/>
</dbReference>
<evidence type="ECO:0000256" key="9">
    <source>
        <dbReference type="ARBA" id="ARBA00022840"/>
    </source>
</evidence>
<evidence type="ECO:0000256" key="2">
    <source>
        <dbReference type="ARBA" id="ARBA00004370"/>
    </source>
</evidence>
<comment type="subunit">
    <text evidence="13">At low DSF concentrations, interacts with RpfF.</text>
</comment>
<evidence type="ECO:0000256" key="8">
    <source>
        <dbReference type="ARBA" id="ARBA00022777"/>
    </source>
</evidence>
<keyword evidence="9" id="KW-0067">ATP-binding</keyword>
<evidence type="ECO:0000259" key="18">
    <source>
        <dbReference type="PROSITE" id="PS50110"/>
    </source>
</evidence>
<keyword evidence="11" id="KW-0902">Two-component regulatory system</keyword>
<dbReference type="Pfam" id="PF00072">
    <property type="entry name" value="Response_reg"/>
    <property type="match status" value="1"/>
</dbReference>
<dbReference type="Pfam" id="PF00512">
    <property type="entry name" value="HisKA"/>
    <property type="match status" value="1"/>
</dbReference>
<dbReference type="PROSITE" id="PS50110">
    <property type="entry name" value="RESPONSE_REGULATORY"/>
    <property type="match status" value="2"/>
</dbReference>
<evidence type="ECO:0000313" key="21">
    <source>
        <dbReference type="EMBL" id="AXV63895.1"/>
    </source>
</evidence>
<keyword evidence="6 16" id="KW-0812">Transmembrane</keyword>
<evidence type="ECO:0000259" key="20">
    <source>
        <dbReference type="PROSITE" id="PS50839"/>
    </source>
</evidence>
<dbReference type="InterPro" id="IPR006189">
    <property type="entry name" value="CHASE_dom"/>
</dbReference>
<dbReference type="InterPro" id="IPR029016">
    <property type="entry name" value="GAF-like_dom_sf"/>
</dbReference>
<dbReference type="InterPro" id="IPR004358">
    <property type="entry name" value="Sig_transdc_His_kin-like_C"/>
</dbReference>
<dbReference type="GeneID" id="99503953"/>
<dbReference type="GO" id="GO:0005524">
    <property type="term" value="F:ATP binding"/>
    <property type="evidence" value="ECO:0007669"/>
    <property type="project" value="UniProtKB-KW"/>
</dbReference>
<dbReference type="SUPFAM" id="SSF55874">
    <property type="entry name" value="ATPase domain of HSP90 chaperone/DNA topoisomerase II/histidine kinase"/>
    <property type="match status" value="1"/>
</dbReference>
<feature type="transmembrane region" description="Helical" evidence="16">
    <location>
        <begin position="267"/>
        <end position="287"/>
    </location>
</feature>
<dbReference type="RefSeq" id="WP_118843882.1">
    <property type="nucleotide sequence ID" value="NZ_CP032090.1"/>
</dbReference>
<dbReference type="SMART" id="SM01079">
    <property type="entry name" value="CHASE"/>
    <property type="match status" value="1"/>
</dbReference>
<dbReference type="FunFam" id="3.30.565.10:FF:000010">
    <property type="entry name" value="Sensor histidine kinase RcsC"/>
    <property type="match status" value="1"/>
</dbReference>
<evidence type="ECO:0000259" key="19">
    <source>
        <dbReference type="PROSITE" id="PS50113"/>
    </source>
</evidence>
<dbReference type="SUPFAM" id="SSF52172">
    <property type="entry name" value="CheY-like"/>
    <property type="match status" value="2"/>
</dbReference>
<dbReference type="Proteomes" id="UP000264605">
    <property type="component" value="Chromosome"/>
</dbReference>
<keyword evidence="12 16" id="KW-0472">Membrane</keyword>
<dbReference type="Gene3D" id="3.40.50.2300">
    <property type="match status" value="2"/>
</dbReference>
<organism evidence="21 22">
    <name type="scientific">Pseudoalteromonas lipolytica</name>
    <dbReference type="NCBI Taxonomy" id="570156"/>
    <lineage>
        <taxon>Bacteria</taxon>
        <taxon>Pseudomonadati</taxon>
        <taxon>Pseudomonadota</taxon>
        <taxon>Gammaproteobacteria</taxon>
        <taxon>Alteromonadales</taxon>
        <taxon>Pseudoalteromonadaceae</taxon>
        <taxon>Pseudoalteromonas</taxon>
    </lineage>
</organism>
<feature type="transmembrane region" description="Helical" evidence="16">
    <location>
        <begin position="17"/>
        <end position="36"/>
    </location>
</feature>
<dbReference type="EC" id="2.7.13.3" evidence="3"/>
<keyword evidence="7" id="KW-0547">Nucleotide-binding</keyword>
<dbReference type="FunFam" id="1.10.287.130:FF:000002">
    <property type="entry name" value="Two-component osmosensing histidine kinase"/>
    <property type="match status" value="1"/>
</dbReference>
<dbReference type="Gene3D" id="3.30.450.350">
    <property type="entry name" value="CHASE domain"/>
    <property type="match status" value="1"/>
</dbReference>
<dbReference type="InterPro" id="IPR042240">
    <property type="entry name" value="CHASE_sf"/>
</dbReference>
<evidence type="ECO:0000256" key="15">
    <source>
        <dbReference type="PROSITE-ProRule" id="PRU00169"/>
    </source>
</evidence>
<protein>
    <recommendedName>
        <fullName evidence="14">Sensory/regulatory protein RpfC</fullName>
        <ecNumber evidence="3">2.7.13.3</ecNumber>
    </recommendedName>
</protein>
<evidence type="ECO:0000256" key="4">
    <source>
        <dbReference type="ARBA" id="ARBA00022553"/>
    </source>
</evidence>
<dbReference type="PROSITE" id="PS50113">
    <property type="entry name" value="PAC"/>
    <property type="match status" value="1"/>
</dbReference>
<feature type="domain" description="Response regulatory" evidence="18">
    <location>
        <begin position="995"/>
        <end position="1117"/>
    </location>
</feature>
<dbReference type="InterPro" id="IPR005467">
    <property type="entry name" value="His_kinase_dom"/>
</dbReference>
<dbReference type="SMART" id="SM00448">
    <property type="entry name" value="REC"/>
    <property type="match status" value="1"/>
</dbReference>
<dbReference type="InterPro" id="IPR003661">
    <property type="entry name" value="HisK_dim/P_dom"/>
</dbReference>
<evidence type="ECO:0000256" key="7">
    <source>
        <dbReference type="ARBA" id="ARBA00022741"/>
    </source>
</evidence>
<keyword evidence="10 16" id="KW-1133">Transmembrane helix</keyword>
<dbReference type="PRINTS" id="PR00344">
    <property type="entry name" value="BCTRLSENSOR"/>
</dbReference>
<dbReference type="InterPro" id="IPR001789">
    <property type="entry name" value="Sig_transdc_resp-reg_receiver"/>
</dbReference>
<dbReference type="KEGG" id="pdj:D0907_00685"/>
<dbReference type="SUPFAM" id="SSF55781">
    <property type="entry name" value="GAF domain-like"/>
    <property type="match status" value="1"/>
</dbReference>
<dbReference type="InterPro" id="IPR000700">
    <property type="entry name" value="PAS-assoc_C"/>
</dbReference>
<dbReference type="SMART" id="SM00065">
    <property type="entry name" value="GAF"/>
    <property type="match status" value="1"/>
</dbReference>
<comment type="catalytic activity">
    <reaction evidence="1">
        <text>ATP + protein L-histidine = ADP + protein N-phospho-L-histidine.</text>
        <dbReference type="EC" id="2.7.13.3"/>
    </reaction>
</comment>
<dbReference type="Gene3D" id="1.10.287.130">
    <property type="match status" value="1"/>
</dbReference>
<dbReference type="GO" id="GO:0000155">
    <property type="term" value="F:phosphorelay sensor kinase activity"/>
    <property type="evidence" value="ECO:0007669"/>
    <property type="project" value="InterPro"/>
</dbReference>
<keyword evidence="4 15" id="KW-0597">Phosphoprotein</keyword>
<dbReference type="GO" id="GO:0016020">
    <property type="term" value="C:membrane"/>
    <property type="evidence" value="ECO:0007669"/>
    <property type="project" value="UniProtKB-SubCell"/>
</dbReference>
<feature type="modified residue" description="4-aspartylphosphate" evidence="15">
    <location>
        <position position="903"/>
    </location>
</feature>
<dbReference type="CDD" id="cd00082">
    <property type="entry name" value="HisKA"/>
    <property type="match status" value="1"/>
</dbReference>
<keyword evidence="5" id="KW-0808">Transferase</keyword>
<keyword evidence="8" id="KW-0418">Kinase</keyword>
<dbReference type="PANTHER" id="PTHR45339:SF1">
    <property type="entry name" value="HYBRID SIGNAL TRANSDUCTION HISTIDINE KINASE J"/>
    <property type="match status" value="1"/>
</dbReference>
<dbReference type="SMART" id="SM00388">
    <property type="entry name" value="HisKA"/>
    <property type="match status" value="1"/>
</dbReference>
<dbReference type="PROSITE" id="PS50109">
    <property type="entry name" value="HIS_KIN"/>
    <property type="match status" value="1"/>
</dbReference>
<sequence>MPLATENDNKKLRKLRLAFWFSLALIVFIGFVLDHINYNRGKDAFRSQELAKLSAYRAELESILISNIQLVRGLAVAVAAEPNLDQTRFAQIAAPLFETSSELRNIGGAPDMVIRMAYPLEGNEKSIGLNFLENAAQRDDAIKARDENTIVMAGPLELVQGGHALVARMPVFMPPDHKFWGLLSVVLDINKIYTNSGLVSLGNHYDVALQGRNGKGQHGEFFYGQKHILENTPLSFSITFPGGEWRMYAAPKAGWSPPSSTIWPLRIAIILVCALFASASLFFLKMLERQYKSERMLETMSSLAKIGAWSFNLETKSMYWSDMTKQIFNYPINKQPEWPTNFNGFKAGFSRDKIRHLYEQALKHGKSFETQIQIINAKGDAVWVLVHCEAEHKNGRCIKLFGSIQDIDARKLIELENQKIALHNEILASLTVNDAVLTGNLNLSKHVIVQAICHALNVDRASIWLFSDDRQSLNTFAIHDQSNPQFSDPICLQQIEVQNYFDAINNNAVINASDAQQHPFTKDLYTDYLDKFDIRSLLTVIIPTGSKTMGVVCAEKCHSRQQWSKNEESFLIAVAALIGSLHASQRRIETEQQLVQAKEAAEQAVKAKSEFLASMSHEIRTPMNGVIGMLNIIKQTKLDSQQNHHIQLAQSSAESLLHIINDILDFSKIEAGKLDIENISFNVSKLLGDTVESFAIKAEQNNTKLVLDATQITHEFIISDPNRIRQIINNLLGNAIKFTKDGEIIVIATVKQIDDAMYLDCSVVDSGVGIKPEKQATLFDSFTQADASTTRRYGGTGLGLAIVKQLCKLMQGDVNVVSSYGEGSTFNFSIKVKLDYKKQSLEPSHIIDKKQILIADSCTLSSNIAKKQLQLWGAEVEEINDMASLLNRAKQQNGQRCDAIFVDYQLYMQASAAEKQAFKTHFNATRCKRILMAPMSLTEKQTRQTLKVESIIFKPLTPSDLFNSLANDKYIEQQQINKETLVKKVATYTVNSASQILLVEDNKVNQMVAGALLKQAGISFDIAENGLEAIAKIANREHMPYELILMDCQMPEMDGYQATRAIRNGDAGTAHREVSIVALTANAMQGDKERCLNAGMNDYLTKPLNFDSLNKKLSVWLDTHQERE</sequence>
<feature type="domain" description="Histidine kinase" evidence="17">
    <location>
        <begin position="614"/>
        <end position="834"/>
    </location>
</feature>